<dbReference type="SUPFAM" id="SSF53244">
    <property type="entry name" value="MurD-like peptide ligases, peptide-binding domain"/>
    <property type="match status" value="1"/>
</dbReference>
<keyword evidence="19" id="KW-1185">Reference proteome</keyword>
<evidence type="ECO:0000256" key="5">
    <source>
        <dbReference type="ARBA" id="ARBA00022598"/>
    </source>
</evidence>
<gene>
    <name evidence="14 18" type="primary">murC</name>
    <name evidence="18" type="ORF">MAMC_00770</name>
</gene>
<feature type="binding site" evidence="14">
    <location>
        <begin position="123"/>
        <end position="129"/>
    </location>
    <ligand>
        <name>ATP</name>
        <dbReference type="ChEBI" id="CHEBI:30616"/>
    </ligand>
</feature>
<dbReference type="InterPro" id="IPR036615">
    <property type="entry name" value="Mur_ligase_C_dom_sf"/>
</dbReference>
<dbReference type="InterPro" id="IPR005758">
    <property type="entry name" value="UDP-N-AcMur_Ala_ligase_MurC"/>
</dbReference>
<keyword evidence="12 14" id="KW-0961">Cell wall biogenesis/degradation</keyword>
<dbReference type="Pfam" id="PF08245">
    <property type="entry name" value="Mur_ligase_M"/>
    <property type="match status" value="1"/>
</dbReference>
<keyword evidence="8 14" id="KW-0067">ATP-binding</keyword>
<dbReference type="SUPFAM" id="SSF53623">
    <property type="entry name" value="MurD-like peptide ligases, catalytic domain"/>
    <property type="match status" value="1"/>
</dbReference>
<keyword evidence="7 14" id="KW-0547">Nucleotide-binding</keyword>
<dbReference type="GO" id="GO:0005524">
    <property type="term" value="F:ATP binding"/>
    <property type="evidence" value="ECO:0007669"/>
    <property type="project" value="UniProtKB-UniRule"/>
</dbReference>
<evidence type="ECO:0000256" key="14">
    <source>
        <dbReference type="HAMAP-Rule" id="MF_00046"/>
    </source>
</evidence>
<reference evidence="18" key="1">
    <citation type="submission" date="2019-09" db="EMBL/GenBank/DDBJ databases">
        <authorList>
            <person name="Cremers G."/>
        </authorList>
    </citation>
    <scope>NUCLEOTIDE SEQUENCE [LARGE SCALE GENOMIC DNA]</scope>
    <source>
        <strain evidence="18">3B</strain>
    </source>
</reference>
<dbReference type="Gene3D" id="3.30.465.10">
    <property type="match status" value="1"/>
</dbReference>
<dbReference type="Gene3D" id="3.90.190.20">
    <property type="entry name" value="Mur ligase, C-terminal domain"/>
    <property type="match status" value="1"/>
</dbReference>
<keyword evidence="10 14" id="KW-0573">Peptidoglycan synthesis</keyword>
<feature type="domain" description="Mur ligase N-terminal catalytic" evidence="15">
    <location>
        <begin position="18"/>
        <end position="116"/>
    </location>
</feature>
<dbReference type="Proteomes" id="UP000381693">
    <property type="component" value="Unassembled WGS sequence"/>
</dbReference>
<dbReference type="GO" id="GO:0008763">
    <property type="term" value="F:UDP-N-acetylmuramate-L-alanine ligase activity"/>
    <property type="evidence" value="ECO:0007669"/>
    <property type="project" value="UniProtKB-UniRule"/>
</dbReference>
<comment type="subcellular location">
    <subcellularLocation>
        <location evidence="1 14">Cytoplasm</location>
    </subcellularLocation>
</comment>
<dbReference type="RefSeq" id="WP_142524845.1">
    <property type="nucleotide sequence ID" value="NZ_CABFUZ020000097.1"/>
</dbReference>
<dbReference type="Gene3D" id="3.40.1190.10">
    <property type="entry name" value="Mur-like, catalytic domain"/>
    <property type="match status" value="1"/>
</dbReference>
<proteinExistence type="inferred from homology"/>
<evidence type="ECO:0000256" key="8">
    <source>
        <dbReference type="ARBA" id="ARBA00022840"/>
    </source>
</evidence>
<keyword evidence="4 14" id="KW-0963">Cytoplasm</keyword>
<evidence type="ECO:0000256" key="2">
    <source>
        <dbReference type="ARBA" id="ARBA00004752"/>
    </source>
</evidence>
<comment type="catalytic activity">
    <reaction evidence="13 14">
        <text>UDP-N-acetyl-alpha-D-muramate + L-alanine + ATP = UDP-N-acetyl-alpha-D-muramoyl-L-alanine + ADP + phosphate + H(+)</text>
        <dbReference type="Rhea" id="RHEA:23372"/>
        <dbReference type="ChEBI" id="CHEBI:15378"/>
        <dbReference type="ChEBI" id="CHEBI:30616"/>
        <dbReference type="ChEBI" id="CHEBI:43474"/>
        <dbReference type="ChEBI" id="CHEBI:57972"/>
        <dbReference type="ChEBI" id="CHEBI:70757"/>
        <dbReference type="ChEBI" id="CHEBI:83898"/>
        <dbReference type="ChEBI" id="CHEBI:456216"/>
        <dbReference type="EC" id="6.3.2.8"/>
    </reaction>
</comment>
<name>A0A5E6MI85_9BACT</name>
<dbReference type="UniPathway" id="UPA00219"/>
<keyword evidence="6 14" id="KW-0132">Cell division</keyword>
<sequence length="750" mass="80225">MHATLTRSWNGCLSRPARIHLVGVAGAGVGPLARLLLLLGHQVSGSDRRRTAAIEDLEELGLRFSCGHDGGVPEGVDLLVYSSAVREDNPERKIAVARGIPTARRADLLQELCRTKKSIVVAGMHGKTTTTALLAHILRQSGWEPSYYVGGDVPVLGPSSDWGKGDYMVIEGDESDGTLASFQPTHAVLLNVEEEHLDFYPGMDAILEVFATFLNRCSGKIIYCADDPYASKLCAHRENAVSYGLGSGGRYRAESVKLKPFESTFLLVDEGRPLGEIRLPLPGSQNVQNALAGIALSLELGLPLGDIGAAMAGFRGVKRRFEVLFAGSSFLVVDDYAHHPTEIRATLAAARGAGRRRVVALFQPHRYSRAHGLEKGFATAFRGADLVLVTEIYGAGEKPIEGVNSERLAHTIAEGSGVEVLSARTPSETRRRAAAALRPGDLFLALGAGDVHRVARALAGQCSLYEEMRRSLSPSAILAMEEPLGKHTSSGLGGPAEFWCEPATRQDVCRLAKIACREKISLNVVGMGTGSLVREGGMRGICLSLRHPSFCRVVVEDGRVEAGGGTSLSSLGAGVCGTVGGALIRGVDRLERRLAHRIEKIVLIDREGEVRTLLRHDLQALSKRGSLAHLGVVVGVSFRTAPGTKAAASVASMRSARVEADPEMTGRWLEGIFRTAEGGEIDDVWAEIGSEGIAVGGASVNPRVPNRIQLRDEVKIADVLAIVEIVRQLCRKREVNVVCDLAVLGDEENS</sequence>
<dbReference type="PANTHER" id="PTHR43445:SF3">
    <property type="entry name" value="UDP-N-ACETYLMURAMATE--L-ALANINE LIGASE"/>
    <property type="match status" value="1"/>
</dbReference>
<evidence type="ECO:0000256" key="6">
    <source>
        <dbReference type="ARBA" id="ARBA00022618"/>
    </source>
</evidence>
<evidence type="ECO:0000256" key="9">
    <source>
        <dbReference type="ARBA" id="ARBA00022960"/>
    </source>
</evidence>
<evidence type="ECO:0000256" key="11">
    <source>
        <dbReference type="ARBA" id="ARBA00023306"/>
    </source>
</evidence>
<dbReference type="EMBL" id="CABFUZ020000097">
    <property type="protein sequence ID" value="VVM05756.1"/>
    <property type="molecule type" value="Genomic_DNA"/>
</dbReference>
<dbReference type="Pfam" id="PF02875">
    <property type="entry name" value="Mur_ligase_C"/>
    <property type="match status" value="1"/>
</dbReference>
<dbReference type="NCBIfam" id="TIGR01082">
    <property type="entry name" value="murC"/>
    <property type="match status" value="1"/>
</dbReference>
<dbReference type="AlphaFoldDB" id="A0A5E6MI85"/>
<evidence type="ECO:0000256" key="3">
    <source>
        <dbReference type="ARBA" id="ARBA00012211"/>
    </source>
</evidence>
<organism evidence="18 19">
    <name type="scientific">Methylacidimicrobium cyclopophantes</name>
    <dbReference type="NCBI Taxonomy" id="1041766"/>
    <lineage>
        <taxon>Bacteria</taxon>
        <taxon>Pseudomonadati</taxon>
        <taxon>Verrucomicrobiota</taxon>
        <taxon>Methylacidimicrobium</taxon>
    </lineage>
</organism>
<dbReference type="InterPro" id="IPR004101">
    <property type="entry name" value="Mur_ligase_C"/>
</dbReference>
<comment type="pathway">
    <text evidence="2 14">Cell wall biogenesis; peptidoglycan biosynthesis.</text>
</comment>
<dbReference type="GO" id="GO:0005737">
    <property type="term" value="C:cytoplasm"/>
    <property type="evidence" value="ECO:0007669"/>
    <property type="project" value="UniProtKB-SubCell"/>
</dbReference>
<dbReference type="Gene3D" id="3.40.50.720">
    <property type="entry name" value="NAD(P)-binding Rossmann-like Domain"/>
    <property type="match status" value="1"/>
</dbReference>
<evidence type="ECO:0000256" key="13">
    <source>
        <dbReference type="ARBA" id="ARBA00047833"/>
    </source>
</evidence>
<dbReference type="GO" id="GO:0009252">
    <property type="term" value="P:peptidoglycan biosynthetic process"/>
    <property type="evidence" value="ECO:0007669"/>
    <property type="project" value="UniProtKB-UniRule"/>
</dbReference>
<evidence type="ECO:0000259" key="17">
    <source>
        <dbReference type="Pfam" id="PF08245"/>
    </source>
</evidence>
<evidence type="ECO:0000313" key="18">
    <source>
        <dbReference type="EMBL" id="VVM05756.1"/>
    </source>
</evidence>
<feature type="domain" description="Mur ligase C-terminal" evidence="16">
    <location>
        <begin position="319"/>
        <end position="449"/>
    </location>
</feature>
<accession>A0A5E6MI85</accession>
<dbReference type="SUPFAM" id="SSF51984">
    <property type="entry name" value="MurCD N-terminal domain"/>
    <property type="match status" value="1"/>
</dbReference>
<evidence type="ECO:0000256" key="12">
    <source>
        <dbReference type="ARBA" id="ARBA00023316"/>
    </source>
</evidence>
<dbReference type="SUPFAM" id="SSF56176">
    <property type="entry name" value="FAD-binding/transporter-associated domain-like"/>
    <property type="match status" value="1"/>
</dbReference>
<evidence type="ECO:0000256" key="4">
    <source>
        <dbReference type="ARBA" id="ARBA00022490"/>
    </source>
</evidence>
<evidence type="ECO:0000256" key="1">
    <source>
        <dbReference type="ARBA" id="ARBA00004496"/>
    </source>
</evidence>
<evidence type="ECO:0000259" key="15">
    <source>
        <dbReference type="Pfam" id="PF01225"/>
    </source>
</evidence>
<evidence type="ECO:0000256" key="10">
    <source>
        <dbReference type="ARBA" id="ARBA00022984"/>
    </source>
</evidence>
<dbReference type="InterPro" id="IPR036318">
    <property type="entry name" value="FAD-bd_PCMH-like_sf"/>
</dbReference>
<dbReference type="GO" id="GO:0051301">
    <property type="term" value="P:cell division"/>
    <property type="evidence" value="ECO:0007669"/>
    <property type="project" value="UniProtKB-KW"/>
</dbReference>
<dbReference type="GO" id="GO:0071555">
    <property type="term" value="P:cell wall organization"/>
    <property type="evidence" value="ECO:0007669"/>
    <property type="project" value="UniProtKB-KW"/>
</dbReference>
<dbReference type="InterPro" id="IPR050061">
    <property type="entry name" value="MurCDEF_pg_biosynth"/>
</dbReference>
<keyword evidence="5 14" id="KW-0436">Ligase</keyword>
<evidence type="ECO:0000256" key="7">
    <source>
        <dbReference type="ARBA" id="ARBA00022741"/>
    </source>
</evidence>
<dbReference type="InterPro" id="IPR016167">
    <property type="entry name" value="FAD-bd_PCMH_sub1"/>
</dbReference>
<dbReference type="EC" id="6.3.2.8" evidence="3 14"/>
<dbReference type="InterPro" id="IPR036565">
    <property type="entry name" value="Mur-like_cat_sf"/>
</dbReference>
<dbReference type="GO" id="GO:0008360">
    <property type="term" value="P:regulation of cell shape"/>
    <property type="evidence" value="ECO:0007669"/>
    <property type="project" value="UniProtKB-KW"/>
</dbReference>
<protein>
    <recommendedName>
        <fullName evidence="3 14">UDP-N-acetylmuramate--L-alanine ligase</fullName>
        <ecNumber evidence="3 14">6.3.2.8</ecNumber>
    </recommendedName>
    <alternativeName>
        <fullName evidence="14">UDP-N-acetylmuramoyl-L-alanine synthetase</fullName>
    </alternativeName>
</protein>
<dbReference type="InterPro" id="IPR016169">
    <property type="entry name" value="FAD-bd_PCMH_sub2"/>
</dbReference>
<dbReference type="InterPro" id="IPR000713">
    <property type="entry name" value="Mur_ligase_N"/>
</dbReference>
<dbReference type="OrthoDB" id="9804126at2"/>
<dbReference type="InterPro" id="IPR013221">
    <property type="entry name" value="Mur_ligase_cen"/>
</dbReference>
<keyword evidence="11 14" id="KW-0131">Cell cycle</keyword>
<comment type="caution">
    <text evidence="18">The sequence shown here is derived from an EMBL/GenBank/DDBJ whole genome shotgun (WGS) entry which is preliminary data.</text>
</comment>
<dbReference type="HAMAP" id="MF_00046">
    <property type="entry name" value="MurC"/>
    <property type="match status" value="1"/>
</dbReference>
<dbReference type="Pfam" id="PF01225">
    <property type="entry name" value="Mur_ligase"/>
    <property type="match status" value="1"/>
</dbReference>
<dbReference type="PANTHER" id="PTHR43445">
    <property type="entry name" value="UDP-N-ACETYLMURAMATE--L-ALANINE LIGASE-RELATED"/>
    <property type="match status" value="1"/>
</dbReference>
<evidence type="ECO:0000313" key="19">
    <source>
        <dbReference type="Proteomes" id="UP000381693"/>
    </source>
</evidence>
<feature type="domain" description="Mur ligase central" evidence="17">
    <location>
        <begin position="121"/>
        <end position="296"/>
    </location>
</feature>
<comment type="function">
    <text evidence="14">Cell wall formation.</text>
</comment>
<evidence type="ECO:0000259" key="16">
    <source>
        <dbReference type="Pfam" id="PF02875"/>
    </source>
</evidence>
<comment type="similarity">
    <text evidence="14">Belongs to the MurCDEF family.</text>
</comment>
<keyword evidence="9 14" id="KW-0133">Cell shape</keyword>
<dbReference type="Gene3D" id="3.30.43.10">
    <property type="entry name" value="Uridine Diphospho-n-acetylenolpyruvylglucosamine Reductase, domain 2"/>
    <property type="match status" value="1"/>
</dbReference>
<dbReference type="GO" id="GO:0050660">
    <property type="term" value="F:flavin adenine dinucleotide binding"/>
    <property type="evidence" value="ECO:0007669"/>
    <property type="project" value="InterPro"/>
</dbReference>